<reference evidence="2 3" key="1">
    <citation type="submission" date="2007-01" db="EMBL/GenBank/DDBJ databases">
        <authorList>
            <person name="Haygood M."/>
            <person name="Podell S."/>
            <person name="Anderson C."/>
            <person name="Hopkinson B."/>
            <person name="Roe K."/>
            <person name="Barbeau K."/>
            <person name="Gaasterland T."/>
            <person name="Ferriera S."/>
            <person name="Johnson J."/>
            <person name="Kravitz S."/>
            <person name="Beeson K."/>
            <person name="Sutton G."/>
            <person name="Rogers Y.-H."/>
            <person name="Friedman R."/>
            <person name="Frazier M."/>
            <person name="Venter J.C."/>
        </authorList>
    </citation>
    <scope>NUCLEOTIDE SEQUENCE [LARGE SCALE GENOMIC DNA]</scope>
    <source>
        <strain evidence="2 3">ATCC 23134</strain>
    </source>
</reference>
<name>A1ZGC9_MICM2</name>
<protein>
    <submittedName>
        <fullName evidence="2">Uncharacterized protein</fullName>
    </submittedName>
</protein>
<keyword evidence="1" id="KW-0812">Transmembrane</keyword>
<evidence type="ECO:0000313" key="2">
    <source>
        <dbReference type="EMBL" id="EAY30546.1"/>
    </source>
</evidence>
<dbReference type="EMBL" id="AAWS01000006">
    <property type="protein sequence ID" value="EAY30546.1"/>
    <property type="molecule type" value="Genomic_DNA"/>
</dbReference>
<keyword evidence="1" id="KW-0472">Membrane</keyword>
<sequence length="51" mass="5977">MVFLQGKLLIKQGQVYKDKVGRGCKPLRFFIKHFVFLLLLHFLTLTTLVVE</sequence>
<keyword evidence="1" id="KW-1133">Transmembrane helix</keyword>
<gene>
    <name evidence="2" type="ORF">M23134_03184</name>
</gene>
<keyword evidence="3" id="KW-1185">Reference proteome</keyword>
<proteinExistence type="predicted"/>
<feature type="transmembrane region" description="Helical" evidence="1">
    <location>
        <begin position="29"/>
        <end position="50"/>
    </location>
</feature>
<organism evidence="2 3">
    <name type="scientific">Microscilla marina ATCC 23134</name>
    <dbReference type="NCBI Taxonomy" id="313606"/>
    <lineage>
        <taxon>Bacteria</taxon>
        <taxon>Pseudomonadati</taxon>
        <taxon>Bacteroidota</taxon>
        <taxon>Cytophagia</taxon>
        <taxon>Cytophagales</taxon>
        <taxon>Microscillaceae</taxon>
        <taxon>Microscilla</taxon>
    </lineage>
</organism>
<dbReference type="AlphaFoldDB" id="A1ZGC9"/>
<comment type="caution">
    <text evidence="2">The sequence shown here is derived from an EMBL/GenBank/DDBJ whole genome shotgun (WGS) entry which is preliminary data.</text>
</comment>
<dbReference type="Proteomes" id="UP000004095">
    <property type="component" value="Unassembled WGS sequence"/>
</dbReference>
<evidence type="ECO:0000313" key="3">
    <source>
        <dbReference type="Proteomes" id="UP000004095"/>
    </source>
</evidence>
<accession>A1ZGC9</accession>
<evidence type="ECO:0000256" key="1">
    <source>
        <dbReference type="SAM" id="Phobius"/>
    </source>
</evidence>